<evidence type="ECO:0000313" key="4">
    <source>
        <dbReference type="EMBL" id="WQF85328.1"/>
    </source>
</evidence>
<dbReference type="GO" id="GO:0016787">
    <property type="term" value="F:hydrolase activity"/>
    <property type="evidence" value="ECO:0007669"/>
    <property type="project" value="UniProtKB-KW"/>
</dbReference>
<name>A0AAX4IQP2_9PEZI</name>
<feature type="domain" description="Nephrocystin 3-like N-terminal" evidence="3">
    <location>
        <begin position="103"/>
        <end position="275"/>
    </location>
</feature>
<keyword evidence="4" id="KW-0378">Hydrolase</keyword>
<protein>
    <submittedName>
        <fullName evidence="4">P-loop containing nucleoside triphosphate hydrolase</fullName>
    </submittedName>
</protein>
<evidence type="ECO:0000256" key="1">
    <source>
        <dbReference type="ARBA" id="ARBA00022737"/>
    </source>
</evidence>
<accession>A0AAX4IQP2</accession>
<sequence>MFSSCDFPATEIDEPEISARGSKPHSPSRPSIIRSDFGDNNRIHLGDLNYHFPSGSYHPSTPFQKNDSFLSDVSAIDPQNQRSWIKSLNPAWYARAFSDLLGENEEFGKWLTSNAGQLLWVRNESGFGRPLLAAKMLDAFESNALFRDPVVSHFFCVPGKATPLLTVTDVLAGLVYGLLANSRYEEPVLPQIRRSFSRRVKNIRNEPSGFAVLVDLFLEIVRDIRQINQTQQLVLVISDPESCITDVYGNSISNLMDFTKSSSRTIANIKWIIISQKSPSASEWGLQIADLGLKTLILNPISTAAALGLTGFLKQITETGRKLRIMYQSLDHNRVSGDEVSSFRHCSGAIFWMKPHKPGSKQESRLLWYRQNIASPTAVASSFLGIHVASDQFAMEEQYFPKVYFSFASLVSPGSTRLSETEPQSLLAKALWGIVTQLLLSICGSESSMAAFMLSLSHKSLQDLVKILGSTMDAEKIKPWSLSTLYPESGDQIGTPEVMDDKTWLEMAKPLTSNHLTLLRIIMASILQRAYHNKKSAVLVLDSVQLIQPSDFQQLVDLLQEVGHGLRVLICVSASPEDFASEKVGWGSISDAWVDKSTEYKECLQSLRFNSMYQRQYQIVDALADTNQWLWVNEEYMKWRDDGGLLWISGKAGSGKSVLANTILQTLRQNPKECLDANPWSVCAWFYSARGVTGGTQHDSMLRTLIFDIIGDNLAAFHAMKDIYRDLVRQCNGLVTWPLGVLQNVLLLLSGSSSIPNTVAVIDAFDESEKDDNPQNIRANITAMFRRLVSLSSGRMRIIFLSRPDADIAKGFREFRHISVQDNNRRDILKIIDDGIFKIRSAWNRIIDNPDWDVSDDNEHPTTPGAARDQIILPAEVEAEINDMKKYLISKASGVTLWVVLVLKDLQIRLQSQDCFTISDLRMTLEALPVDLEDLYLYFRMMQESQISKSPNRPSYTKQMLTWIVGSQRWSPLQLDELWEAIAIFGPTHVPWSDGETVDVSRGFIARNKIQFGRSWERVYHLIHQHCGLLVEVHRVEDPSASARAHGRVAGLGASANWTVQLAHETVRKFFRNPKKSGHLFIDIEAAEIMVATTSYLYLGVARSPQITAPDPKLSAQVKTDVLELMMSSVSTASGFEPQFLALAEFLRTRPLARFALQVIHRTSSEGSFLRILKECDDGFLAAQDRFITHWVADLCFTPVTPETGIRDFIRYCCSNGRGDFFAYISGLTEKYSQHSCEQSYGRAHRLRDDRRYEIVGGAIETLAMVPAEYWTCFRFVAETLFEEIVRITGSPVSFGRMDRRYTRSFGPFCIAQGLELLFDMRWSLS</sequence>
<keyword evidence="1" id="KW-0677">Repeat</keyword>
<feature type="region of interest" description="Disordered" evidence="2">
    <location>
        <begin position="1"/>
        <end position="34"/>
    </location>
</feature>
<dbReference type="Gene3D" id="3.40.50.300">
    <property type="entry name" value="P-loop containing nucleotide triphosphate hydrolases"/>
    <property type="match status" value="1"/>
</dbReference>
<evidence type="ECO:0000256" key="2">
    <source>
        <dbReference type="SAM" id="MobiDB-lite"/>
    </source>
</evidence>
<proteinExistence type="predicted"/>
<gene>
    <name evidence="4" type="ORF">CDEST_10342</name>
</gene>
<dbReference type="InterPro" id="IPR056884">
    <property type="entry name" value="NPHP3-like_N"/>
</dbReference>
<dbReference type="PANTHER" id="PTHR10039:SF16">
    <property type="entry name" value="GPI INOSITOL-DEACYLASE"/>
    <property type="match status" value="1"/>
</dbReference>
<evidence type="ECO:0000259" key="3">
    <source>
        <dbReference type="Pfam" id="PF24883"/>
    </source>
</evidence>
<evidence type="ECO:0000313" key="5">
    <source>
        <dbReference type="Proteomes" id="UP001322277"/>
    </source>
</evidence>
<dbReference type="RefSeq" id="XP_062782551.1">
    <property type="nucleotide sequence ID" value="XM_062926500.1"/>
</dbReference>
<organism evidence="4 5">
    <name type="scientific">Colletotrichum destructivum</name>
    <dbReference type="NCBI Taxonomy" id="34406"/>
    <lineage>
        <taxon>Eukaryota</taxon>
        <taxon>Fungi</taxon>
        <taxon>Dikarya</taxon>
        <taxon>Ascomycota</taxon>
        <taxon>Pezizomycotina</taxon>
        <taxon>Sordariomycetes</taxon>
        <taxon>Hypocreomycetidae</taxon>
        <taxon>Glomerellales</taxon>
        <taxon>Glomerellaceae</taxon>
        <taxon>Colletotrichum</taxon>
        <taxon>Colletotrichum destructivum species complex</taxon>
    </lineage>
</organism>
<dbReference type="KEGG" id="cdet:87946844"/>
<feature type="domain" description="Nephrocystin 3-like N-terminal" evidence="3">
    <location>
        <begin position="626"/>
        <end position="803"/>
    </location>
</feature>
<reference evidence="5" key="1">
    <citation type="journal article" date="2023" name="bioRxiv">
        <title>Complete genome of the Medicago anthracnose fungus, Colletotrichum destructivum, reveals a mini-chromosome-like region within a core chromosome.</title>
        <authorList>
            <person name="Lapalu N."/>
            <person name="Simon A."/>
            <person name="Lu A."/>
            <person name="Plaumann P.-L."/>
            <person name="Amselem J."/>
            <person name="Pigne S."/>
            <person name="Auger A."/>
            <person name="Koch C."/>
            <person name="Dallery J.-F."/>
            <person name="O'Connell R.J."/>
        </authorList>
    </citation>
    <scope>NUCLEOTIDE SEQUENCE [LARGE SCALE GENOMIC DNA]</scope>
    <source>
        <strain evidence="5">CBS 520.97</strain>
    </source>
</reference>
<dbReference type="Pfam" id="PF24883">
    <property type="entry name" value="NPHP3_N"/>
    <property type="match status" value="2"/>
</dbReference>
<dbReference type="Proteomes" id="UP001322277">
    <property type="component" value="Chromosome 6"/>
</dbReference>
<dbReference type="InterPro" id="IPR027417">
    <property type="entry name" value="P-loop_NTPase"/>
</dbReference>
<dbReference type="GeneID" id="87946844"/>
<keyword evidence="5" id="KW-1185">Reference proteome</keyword>
<dbReference type="PANTHER" id="PTHR10039">
    <property type="entry name" value="AMELOGENIN"/>
    <property type="match status" value="1"/>
</dbReference>
<dbReference type="SUPFAM" id="SSF52540">
    <property type="entry name" value="P-loop containing nucleoside triphosphate hydrolases"/>
    <property type="match status" value="1"/>
</dbReference>
<dbReference type="EMBL" id="CP137310">
    <property type="protein sequence ID" value="WQF85328.1"/>
    <property type="molecule type" value="Genomic_DNA"/>
</dbReference>